<dbReference type="PANTHER" id="PTHR42755:SF1">
    <property type="entry name" value="3-DEOXY-D-MANNO-OCTULOSONIC ACID TRANSFERASE, MITOCHONDRIAL-RELATED"/>
    <property type="match status" value="1"/>
</dbReference>
<evidence type="ECO:0000256" key="1">
    <source>
        <dbReference type="ARBA" id="ARBA00004196"/>
    </source>
</evidence>
<proteinExistence type="inferred from homology"/>
<dbReference type="SUPFAM" id="SSF53756">
    <property type="entry name" value="UDP-Glycosyltransferase/glycogen phosphorylase"/>
    <property type="match status" value="1"/>
</dbReference>
<keyword evidence="5" id="KW-0472">Membrane</keyword>
<dbReference type="EC" id="2.4.99.12" evidence="3 9"/>
<reference evidence="12 13" key="1">
    <citation type="submission" date="2024-02" db="EMBL/GenBank/DDBJ databases">
        <title>New thermophilic sulfur-oxidizing bacteria from a hot springs of the Uzon caldera (Kamchatka, Russia).</title>
        <authorList>
            <person name="Dukat A.M."/>
            <person name="Elcheninov A.G."/>
            <person name="Frolov E.N."/>
        </authorList>
    </citation>
    <scope>NUCLEOTIDE SEQUENCE [LARGE SCALE GENOMIC DNA]</scope>
    <source>
        <strain evidence="12 13">AK1</strain>
    </source>
</reference>
<keyword evidence="9" id="KW-0448">Lipopolysaccharide biosynthesis</keyword>
<evidence type="ECO:0000256" key="9">
    <source>
        <dbReference type="RuleBase" id="RU365103"/>
    </source>
</evidence>
<comment type="catalytic activity">
    <reaction evidence="8 9">
        <text>lipid IVA (E. coli) + CMP-3-deoxy-beta-D-manno-octulosonate = alpha-Kdo-(2-&gt;6)-lipid IVA (E. coli) + CMP + H(+)</text>
        <dbReference type="Rhea" id="RHEA:28066"/>
        <dbReference type="ChEBI" id="CHEBI:15378"/>
        <dbReference type="ChEBI" id="CHEBI:58603"/>
        <dbReference type="ChEBI" id="CHEBI:60364"/>
        <dbReference type="ChEBI" id="CHEBI:60377"/>
        <dbReference type="ChEBI" id="CHEBI:85987"/>
        <dbReference type="EC" id="2.4.99.12"/>
    </reaction>
</comment>
<comment type="pathway">
    <text evidence="2 9">Bacterial outer membrane biogenesis; LPS core biosynthesis.</text>
</comment>
<keyword evidence="5" id="KW-0997">Cell inner membrane</keyword>
<evidence type="ECO:0000313" key="12">
    <source>
        <dbReference type="EMBL" id="MEO1766450.1"/>
    </source>
</evidence>
<dbReference type="PANTHER" id="PTHR42755">
    <property type="entry name" value="3-DEOXY-MANNO-OCTULOSONATE CYTIDYLYLTRANSFERASE"/>
    <property type="match status" value="1"/>
</dbReference>
<evidence type="ECO:0000256" key="3">
    <source>
        <dbReference type="ARBA" id="ARBA00012621"/>
    </source>
</evidence>
<accession>A0ABV0ECQ8</accession>
<dbReference type="InterPro" id="IPR039901">
    <property type="entry name" value="Kdotransferase"/>
</dbReference>
<name>A0ABV0ECQ8_9BURK</name>
<feature type="domain" description="3-deoxy-D-manno-octulosonic-acid transferase N-terminal" evidence="11">
    <location>
        <begin position="33"/>
        <end position="208"/>
    </location>
</feature>
<dbReference type="RefSeq" id="WP_347307520.1">
    <property type="nucleotide sequence ID" value="NZ_JBAJEX010000002.1"/>
</dbReference>
<keyword evidence="13" id="KW-1185">Reference proteome</keyword>
<keyword evidence="9" id="KW-1003">Cell membrane</keyword>
<dbReference type="EMBL" id="JBAJEX010000002">
    <property type="protein sequence ID" value="MEO1766450.1"/>
    <property type="molecule type" value="Genomic_DNA"/>
</dbReference>
<gene>
    <name evidence="12" type="primary">waaA</name>
    <name evidence="12" type="ORF">V6E02_04410</name>
</gene>
<keyword evidence="12" id="KW-0328">Glycosyltransferase</keyword>
<dbReference type="NCBIfam" id="NF004388">
    <property type="entry name" value="PRK05749.1-4"/>
    <property type="match status" value="1"/>
</dbReference>
<dbReference type="InterPro" id="IPR007507">
    <property type="entry name" value="Glycos_transf_N"/>
</dbReference>
<dbReference type="NCBIfam" id="NF004386">
    <property type="entry name" value="PRK05749.1-2"/>
    <property type="match status" value="1"/>
</dbReference>
<dbReference type="Gene3D" id="3.40.50.11720">
    <property type="entry name" value="3-Deoxy-D-manno-octulosonic-acid transferase, N-terminal domain"/>
    <property type="match status" value="1"/>
</dbReference>
<comment type="subcellular location">
    <subcellularLocation>
        <location evidence="1">Cell envelope</location>
    </subcellularLocation>
    <subcellularLocation>
        <location evidence="9">Cell membrane</location>
    </subcellularLocation>
</comment>
<evidence type="ECO:0000313" key="13">
    <source>
        <dbReference type="Proteomes" id="UP001482231"/>
    </source>
</evidence>
<keyword evidence="6 9" id="KW-0808">Transferase</keyword>
<dbReference type="Gene3D" id="3.40.50.2000">
    <property type="entry name" value="Glycogen Phosphorylase B"/>
    <property type="match status" value="1"/>
</dbReference>
<organism evidence="12 13">
    <name type="scientific">Thiobacter aerophilum</name>
    <dbReference type="NCBI Taxonomy" id="3121275"/>
    <lineage>
        <taxon>Bacteria</taxon>
        <taxon>Pseudomonadati</taxon>
        <taxon>Pseudomonadota</taxon>
        <taxon>Betaproteobacteria</taxon>
        <taxon>Burkholderiales</taxon>
        <taxon>Thiobacteraceae</taxon>
        <taxon>Thiobacter</taxon>
    </lineage>
</organism>
<comment type="similarity">
    <text evidence="9">Belongs to the glycosyltransferase group 1 family.</text>
</comment>
<dbReference type="Proteomes" id="UP001482231">
    <property type="component" value="Unassembled WGS sequence"/>
</dbReference>
<evidence type="ECO:0000256" key="2">
    <source>
        <dbReference type="ARBA" id="ARBA00004713"/>
    </source>
</evidence>
<evidence type="ECO:0000259" key="10">
    <source>
        <dbReference type="Pfam" id="PF00534"/>
    </source>
</evidence>
<evidence type="ECO:0000259" key="11">
    <source>
        <dbReference type="Pfam" id="PF04413"/>
    </source>
</evidence>
<dbReference type="Pfam" id="PF00534">
    <property type="entry name" value="Glycos_transf_1"/>
    <property type="match status" value="1"/>
</dbReference>
<feature type="domain" description="Glycosyl transferase family 1" evidence="10">
    <location>
        <begin position="282"/>
        <end position="394"/>
    </location>
</feature>
<sequence length="417" mass="45136">MRRLYTLLLYALLPGVLLRLAWRARREPAYLAHLLERFGHHPGAPDRPVIWIHAVSVGETRAAAPLIQALRRCHPDHSILLTHMTPTGRATGRQLYGDTVLQAYCPYDYPFAIRAFLRHVRPRLALIMETEVWPNLVAACRKAGVPVWLVNARLSERSARRYQRFGPLSRATFAALTGVAAQTEADAARLKALGAKHVVVTGNLKFDITPPAEAERHACALRQRLGGRPVLLAASTREGEEAQLLDALALCAVPDLLVVIVPRHPQRFDEVAALLARRGIPFQRRSEDAPLASHTRVLLGDSMGEMFAYYGAADVAIMGGSLLPHGGQNLIEACAMGTPVILGPHTFNFAQAAQDALAAGAALRVGDAGEAVRAACRLLGDPKRRAAMGQAGRQFAAAHRGATERTLAAIEASQGRG</sequence>
<dbReference type="InterPro" id="IPR001296">
    <property type="entry name" value="Glyco_trans_1"/>
</dbReference>
<evidence type="ECO:0000256" key="4">
    <source>
        <dbReference type="ARBA" id="ARBA00019077"/>
    </source>
</evidence>
<evidence type="ECO:0000256" key="6">
    <source>
        <dbReference type="ARBA" id="ARBA00022679"/>
    </source>
</evidence>
<dbReference type="Pfam" id="PF04413">
    <property type="entry name" value="Glycos_transf_N"/>
    <property type="match status" value="1"/>
</dbReference>
<evidence type="ECO:0000256" key="5">
    <source>
        <dbReference type="ARBA" id="ARBA00022519"/>
    </source>
</evidence>
<comment type="function">
    <text evidence="9">Involved in lipopolysaccharide (LPS) biosynthesis. Catalyzes the transfer of 3-deoxy-D-manno-octulosonate (Kdo) residue(s) from CMP-Kdo to lipid IV(A), the tetraacyldisaccharide-1,4'-bisphosphate precursor of lipid A.</text>
</comment>
<dbReference type="GO" id="GO:0043842">
    <property type="term" value="F:Kdo transferase activity"/>
    <property type="evidence" value="ECO:0007669"/>
    <property type="project" value="UniProtKB-EC"/>
</dbReference>
<comment type="caution">
    <text evidence="12">The sequence shown here is derived from an EMBL/GenBank/DDBJ whole genome shotgun (WGS) entry which is preliminary data.</text>
</comment>
<evidence type="ECO:0000256" key="7">
    <source>
        <dbReference type="ARBA" id="ARBA00031445"/>
    </source>
</evidence>
<evidence type="ECO:0000256" key="8">
    <source>
        <dbReference type="ARBA" id="ARBA00049183"/>
    </source>
</evidence>
<dbReference type="InterPro" id="IPR038107">
    <property type="entry name" value="Glycos_transf_N_sf"/>
</dbReference>
<protein>
    <recommendedName>
        <fullName evidence="4 9">3-deoxy-D-manno-octulosonic acid transferase</fullName>
        <shortName evidence="9">Kdo transferase</shortName>
        <ecNumber evidence="3 9">2.4.99.12</ecNumber>
    </recommendedName>
    <alternativeName>
        <fullName evidence="7 9">Lipid IV(A) 3-deoxy-D-manno-octulosonic acid transferase</fullName>
    </alternativeName>
</protein>